<evidence type="ECO:0000313" key="7">
    <source>
        <dbReference type="Proteomes" id="UP000616885"/>
    </source>
</evidence>
<sequence length="323" mass="35560">MSRQLPPGTIIFGPDATCTLDTCPVDWSIYSYRPSLPGNATLLALFGVVGIIHTYLGIRWKSWGFMVGMQLGCISEIIGYIGRIMLYNNPWSFIGFMIQIVCLTIAPVFFTASIYVTLSKTIVHLAPELSRFKPQLFYWIFIPADVVCLALQAAGGAMSTNSDGGDNTGVNISMAGLALQVVVLVLFIAAFSDYMIRYWRSGRMSGFPWRLKAFFAGLTVSILLILARCCYRVAELREGYSGDIIKHEIPFIVLEGLSLSSLPLRCAGAILVLLSATATRSRARLLTASKGLLRCKSGRLIQWGTQRETTIRATVIRAFGFVK</sequence>
<evidence type="ECO:0000256" key="3">
    <source>
        <dbReference type="ARBA" id="ARBA00022989"/>
    </source>
</evidence>
<evidence type="ECO:0000313" key="6">
    <source>
        <dbReference type="EMBL" id="KAF9743093.1"/>
    </source>
</evidence>
<feature type="transmembrane region" description="Helical" evidence="5">
    <location>
        <begin position="93"/>
        <end position="116"/>
    </location>
</feature>
<dbReference type="PANTHER" id="PTHR31465:SF9">
    <property type="entry name" value="SPHINGOID LONG-CHAIN BASE TRANSPORTER RSB1"/>
    <property type="match status" value="1"/>
</dbReference>
<dbReference type="Pfam" id="PF04479">
    <property type="entry name" value="RTA1"/>
    <property type="match status" value="1"/>
</dbReference>
<keyword evidence="2 5" id="KW-0812">Transmembrane</keyword>
<comment type="subcellular location">
    <subcellularLocation>
        <location evidence="1">Membrane</location>
        <topology evidence="1">Multi-pass membrane protein</topology>
    </subcellularLocation>
</comment>
<dbReference type="AlphaFoldDB" id="A0A8H7K9N8"/>
<feature type="transmembrane region" description="Helical" evidence="5">
    <location>
        <begin position="249"/>
        <end position="274"/>
    </location>
</feature>
<protein>
    <submittedName>
        <fullName evidence="6">Uncharacterized protein</fullName>
    </submittedName>
</protein>
<accession>A0A8H7K9N8</accession>
<dbReference type="GO" id="GO:0005886">
    <property type="term" value="C:plasma membrane"/>
    <property type="evidence" value="ECO:0007669"/>
    <property type="project" value="TreeGrafter"/>
</dbReference>
<evidence type="ECO:0000256" key="5">
    <source>
        <dbReference type="SAM" id="Phobius"/>
    </source>
</evidence>
<name>A0A8H7K9N8_BIOOC</name>
<dbReference type="GO" id="GO:0000324">
    <property type="term" value="C:fungal-type vacuole"/>
    <property type="evidence" value="ECO:0007669"/>
    <property type="project" value="TreeGrafter"/>
</dbReference>
<reference evidence="6" key="1">
    <citation type="submission" date="2020-10" db="EMBL/GenBank/DDBJ databases">
        <title>High-Quality Genome Resource of Clonostachys rosea strain S41 by Oxford Nanopore Long-Read Sequencing.</title>
        <authorList>
            <person name="Wang H."/>
        </authorList>
    </citation>
    <scope>NUCLEOTIDE SEQUENCE</scope>
    <source>
        <strain evidence="6">S41</strain>
    </source>
</reference>
<evidence type="ECO:0000256" key="1">
    <source>
        <dbReference type="ARBA" id="ARBA00004141"/>
    </source>
</evidence>
<dbReference type="Proteomes" id="UP000616885">
    <property type="component" value="Unassembled WGS sequence"/>
</dbReference>
<comment type="caution">
    <text evidence="6">The sequence shown here is derived from an EMBL/GenBank/DDBJ whole genome shotgun (WGS) entry which is preliminary data.</text>
</comment>
<proteinExistence type="predicted"/>
<feature type="transmembrane region" description="Helical" evidence="5">
    <location>
        <begin position="36"/>
        <end position="56"/>
    </location>
</feature>
<feature type="transmembrane region" description="Helical" evidence="5">
    <location>
        <begin position="136"/>
        <end position="158"/>
    </location>
</feature>
<feature type="transmembrane region" description="Helical" evidence="5">
    <location>
        <begin position="170"/>
        <end position="192"/>
    </location>
</feature>
<evidence type="ECO:0000256" key="4">
    <source>
        <dbReference type="ARBA" id="ARBA00023136"/>
    </source>
</evidence>
<feature type="transmembrane region" description="Helical" evidence="5">
    <location>
        <begin position="213"/>
        <end position="234"/>
    </location>
</feature>
<gene>
    <name evidence="6" type="ORF">IM811_006749</name>
</gene>
<feature type="transmembrane region" description="Helical" evidence="5">
    <location>
        <begin position="63"/>
        <end position="81"/>
    </location>
</feature>
<organism evidence="6 7">
    <name type="scientific">Bionectria ochroleuca</name>
    <name type="common">Gliocladium roseum</name>
    <dbReference type="NCBI Taxonomy" id="29856"/>
    <lineage>
        <taxon>Eukaryota</taxon>
        <taxon>Fungi</taxon>
        <taxon>Dikarya</taxon>
        <taxon>Ascomycota</taxon>
        <taxon>Pezizomycotina</taxon>
        <taxon>Sordariomycetes</taxon>
        <taxon>Hypocreomycetidae</taxon>
        <taxon>Hypocreales</taxon>
        <taxon>Bionectriaceae</taxon>
        <taxon>Clonostachys</taxon>
    </lineage>
</organism>
<dbReference type="PANTHER" id="PTHR31465">
    <property type="entry name" value="PROTEIN RTA1-RELATED"/>
    <property type="match status" value="1"/>
</dbReference>
<keyword evidence="3 5" id="KW-1133">Transmembrane helix</keyword>
<dbReference type="InterPro" id="IPR007568">
    <property type="entry name" value="RTA1"/>
</dbReference>
<evidence type="ECO:0000256" key="2">
    <source>
        <dbReference type="ARBA" id="ARBA00022692"/>
    </source>
</evidence>
<dbReference type="EMBL" id="JADCTT010000018">
    <property type="protein sequence ID" value="KAF9743093.1"/>
    <property type="molecule type" value="Genomic_DNA"/>
</dbReference>
<keyword evidence="4 5" id="KW-0472">Membrane</keyword>